<gene>
    <name evidence="17" type="ORF">QLQ15_00350</name>
</gene>
<feature type="region of interest" description="Disordered" evidence="13">
    <location>
        <begin position="229"/>
        <end position="257"/>
    </location>
</feature>
<keyword evidence="9 17" id="KW-0675">Receptor</keyword>
<feature type="region of interest" description="Disordered" evidence="13">
    <location>
        <begin position="294"/>
        <end position="314"/>
    </location>
</feature>
<keyword evidence="6 14" id="KW-0732">Signal</keyword>
<evidence type="ECO:0000256" key="4">
    <source>
        <dbReference type="ARBA" id="ARBA00022452"/>
    </source>
</evidence>
<evidence type="ECO:0000256" key="10">
    <source>
        <dbReference type="ARBA" id="ARBA00023237"/>
    </source>
</evidence>
<evidence type="ECO:0000256" key="13">
    <source>
        <dbReference type="SAM" id="MobiDB-lite"/>
    </source>
</evidence>
<sequence length="766" mass="82873">MHPVPSTLALALLFAIPAVSAAAEAAPDGGTDPQSLVAAAAAAGAMNEFDRIVVTATRTERALDDVPNVVTAIDRERMDRELVRDLKDLFRYEPGITVTGGAGRFGGIGDIRIRALGGNRVRIETDGVAVPDAFSIGSFSNANRNFVDLDTLKTVEVVRGPGSALYGSDALGGVVSFVTKDPSDYLGEGKDAYFGFKLGYLGEDNSLFGSATAAFGGERWSGLVAVGHRQGQERENMGENRSSGATRTAPNPQDSDGRSLLAKLVFAPSQNQRFKLTVEGNEDSVETDVLSALGDTSTIPGAPPSVRVASQTGDDHQTRARVAFAHEIESLDAALADSLQWQIYRQDSETTQRTREERATLRNGVAINPVLREREFNFDQRLTGFDAVLHKDLRTGFVDHAFTYGVELTRTDFRQKRDGRATNLLTGTVSNVISPDTFPVRDFPVSQTSQAALYVQDEMSFADGEFRLIPAVRVDYYKLDPELDPIFAGDNPGVVVSDLSETSVSPKLGAVWHFTQDWSLFGGYQHGFRAPPYSDVNLGFTNLQFGYTAIPNPDLKPETSNGVELGLRFSGEAVYAEVSAYYNRYDDFIESAVQVSQPPQTPLIVFQSRNIADAEIHGLEARAGADLGMLNETFAGWSVKGAVAWSKGEDRSTNEALPSIDPLRATLGIAYDRDTWGVELAGRFAGRKDELPAANQFEIPGYGVFDLLAHWNFAPGAVFDIGVFNLGDRKYWDAGDVPAGTLASSTVLDRYTRPGRSVGASLAVSW</sequence>
<evidence type="ECO:0000313" key="17">
    <source>
        <dbReference type="EMBL" id="MDI9237362.1"/>
    </source>
</evidence>
<dbReference type="InterPro" id="IPR012910">
    <property type="entry name" value="Plug_dom"/>
</dbReference>
<keyword evidence="18" id="KW-1185">Reference proteome</keyword>
<feature type="domain" description="TonB-dependent receptor-like beta-barrel" evidence="15">
    <location>
        <begin position="301"/>
        <end position="726"/>
    </location>
</feature>
<accession>A0ABT6XB87</accession>
<dbReference type="PROSITE" id="PS52016">
    <property type="entry name" value="TONB_DEPENDENT_REC_3"/>
    <property type="match status" value="1"/>
</dbReference>
<keyword evidence="8 11" id="KW-0472">Membrane</keyword>
<dbReference type="RefSeq" id="WP_283210888.1">
    <property type="nucleotide sequence ID" value="NZ_JASGBI010000001.1"/>
</dbReference>
<feature type="compositionally biased region" description="Polar residues" evidence="13">
    <location>
        <begin position="239"/>
        <end position="254"/>
    </location>
</feature>
<keyword evidence="3 11" id="KW-0813">Transport</keyword>
<keyword evidence="7 12" id="KW-0798">TonB box</keyword>
<dbReference type="CDD" id="cd01347">
    <property type="entry name" value="ligand_gated_channel"/>
    <property type="match status" value="1"/>
</dbReference>
<evidence type="ECO:0000256" key="3">
    <source>
        <dbReference type="ARBA" id="ARBA00022448"/>
    </source>
</evidence>
<comment type="similarity">
    <text evidence="2">Belongs to the TonB-dependent receptor family. Hemoglobin/haptoglobin binding protein subfamily.</text>
</comment>
<dbReference type="NCBIfam" id="TIGR01785">
    <property type="entry name" value="TonB-hemin"/>
    <property type="match status" value="1"/>
</dbReference>
<evidence type="ECO:0000256" key="14">
    <source>
        <dbReference type="SAM" id="SignalP"/>
    </source>
</evidence>
<dbReference type="EMBL" id="JASGBI010000001">
    <property type="protein sequence ID" value="MDI9237362.1"/>
    <property type="molecule type" value="Genomic_DNA"/>
</dbReference>
<feature type="signal peptide" evidence="14">
    <location>
        <begin position="1"/>
        <end position="21"/>
    </location>
</feature>
<evidence type="ECO:0000256" key="2">
    <source>
        <dbReference type="ARBA" id="ARBA00008143"/>
    </source>
</evidence>
<dbReference type="Gene3D" id="2.170.130.10">
    <property type="entry name" value="TonB-dependent receptor, plug domain"/>
    <property type="match status" value="1"/>
</dbReference>
<evidence type="ECO:0000256" key="9">
    <source>
        <dbReference type="ARBA" id="ARBA00023170"/>
    </source>
</evidence>
<dbReference type="InterPro" id="IPR039426">
    <property type="entry name" value="TonB-dep_rcpt-like"/>
</dbReference>
<evidence type="ECO:0000256" key="7">
    <source>
        <dbReference type="ARBA" id="ARBA00023077"/>
    </source>
</evidence>
<dbReference type="InterPro" id="IPR037066">
    <property type="entry name" value="Plug_dom_sf"/>
</dbReference>
<evidence type="ECO:0000259" key="16">
    <source>
        <dbReference type="Pfam" id="PF07715"/>
    </source>
</evidence>
<dbReference type="PANTHER" id="PTHR30069">
    <property type="entry name" value="TONB-DEPENDENT OUTER MEMBRANE RECEPTOR"/>
    <property type="match status" value="1"/>
</dbReference>
<dbReference type="InterPro" id="IPR010949">
    <property type="entry name" value="TonB_Hb/transfer/lactofer_rcpt"/>
</dbReference>
<protein>
    <submittedName>
        <fullName evidence="17">TonB-dependent hemoglobin/transferrin/lactoferrin family receptor</fullName>
    </submittedName>
</protein>
<dbReference type="Pfam" id="PF00593">
    <property type="entry name" value="TonB_dep_Rec_b-barrel"/>
    <property type="match status" value="1"/>
</dbReference>
<evidence type="ECO:0000313" key="18">
    <source>
        <dbReference type="Proteomes" id="UP001321580"/>
    </source>
</evidence>
<evidence type="ECO:0000259" key="15">
    <source>
        <dbReference type="Pfam" id="PF00593"/>
    </source>
</evidence>
<dbReference type="NCBIfam" id="TIGR01786">
    <property type="entry name" value="TonB-hemlactrns"/>
    <property type="match status" value="1"/>
</dbReference>
<keyword evidence="4 11" id="KW-1134">Transmembrane beta strand</keyword>
<evidence type="ECO:0000256" key="11">
    <source>
        <dbReference type="PROSITE-ProRule" id="PRU01360"/>
    </source>
</evidence>
<evidence type="ECO:0000256" key="8">
    <source>
        <dbReference type="ARBA" id="ARBA00023136"/>
    </source>
</evidence>
<name>A0ABT6XB87_9GAMM</name>
<feature type="domain" description="TonB-dependent receptor plug" evidence="16">
    <location>
        <begin position="63"/>
        <end position="174"/>
    </location>
</feature>
<keyword evidence="10 11" id="KW-0998">Cell outer membrane</keyword>
<comment type="caution">
    <text evidence="17">The sequence shown here is derived from an EMBL/GenBank/DDBJ whole genome shotgun (WGS) entry which is preliminary data.</text>
</comment>
<comment type="subcellular location">
    <subcellularLocation>
        <location evidence="1 11">Cell outer membrane</location>
        <topology evidence="1 11">Multi-pass membrane protein</topology>
    </subcellularLocation>
</comment>
<proteinExistence type="inferred from homology"/>
<dbReference type="SUPFAM" id="SSF56935">
    <property type="entry name" value="Porins"/>
    <property type="match status" value="1"/>
</dbReference>
<dbReference type="PANTHER" id="PTHR30069:SF29">
    <property type="entry name" value="HEMOGLOBIN AND HEMOGLOBIN-HAPTOGLOBIN-BINDING PROTEIN 1-RELATED"/>
    <property type="match status" value="1"/>
</dbReference>
<dbReference type="InterPro" id="IPR000531">
    <property type="entry name" value="Beta-barrel_TonB"/>
</dbReference>
<evidence type="ECO:0000256" key="1">
    <source>
        <dbReference type="ARBA" id="ARBA00004571"/>
    </source>
</evidence>
<evidence type="ECO:0000256" key="6">
    <source>
        <dbReference type="ARBA" id="ARBA00022729"/>
    </source>
</evidence>
<evidence type="ECO:0000256" key="5">
    <source>
        <dbReference type="ARBA" id="ARBA00022692"/>
    </source>
</evidence>
<feature type="chain" id="PRO_5045761668" evidence="14">
    <location>
        <begin position="22"/>
        <end position="766"/>
    </location>
</feature>
<evidence type="ECO:0000256" key="12">
    <source>
        <dbReference type="RuleBase" id="RU003357"/>
    </source>
</evidence>
<dbReference type="Pfam" id="PF07715">
    <property type="entry name" value="Plug"/>
    <property type="match status" value="1"/>
</dbReference>
<dbReference type="InterPro" id="IPR011276">
    <property type="entry name" value="TonB_haem/Hb_rcpt"/>
</dbReference>
<dbReference type="InterPro" id="IPR036942">
    <property type="entry name" value="Beta-barrel_TonB_sf"/>
</dbReference>
<dbReference type="Proteomes" id="UP001321580">
    <property type="component" value="Unassembled WGS sequence"/>
</dbReference>
<dbReference type="Gene3D" id="2.40.170.20">
    <property type="entry name" value="TonB-dependent receptor, beta-barrel domain"/>
    <property type="match status" value="1"/>
</dbReference>
<reference evidence="17 18" key="1">
    <citation type="submission" date="2023-05" db="EMBL/GenBank/DDBJ databases">
        <title>Lysobacter sp. strain LF1 Genome sequencing and assembly.</title>
        <authorList>
            <person name="Jung Y."/>
        </authorList>
    </citation>
    <scope>NUCLEOTIDE SEQUENCE [LARGE SCALE GENOMIC DNA]</scope>
    <source>
        <strain evidence="17 18">LF1</strain>
    </source>
</reference>
<keyword evidence="5 11" id="KW-0812">Transmembrane</keyword>
<organism evidence="17 18">
    <name type="scientific">Lysobacter stagni</name>
    <dbReference type="NCBI Taxonomy" id="3045172"/>
    <lineage>
        <taxon>Bacteria</taxon>
        <taxon>Pseudomonadati</taxon>
        <taxon>Pseudomonadota</taxon>
        <taxon>Gammaproteobacteria</taxon>
        <taxon>Lysobacterales</taxon>
        <taxon>Lysobacteraceae</taxon>
        <taxon>Lysobacter</taxon>
    </lineage>
</organism>